<evidence type="ECO:0000313" key="2">
    <source>
        <dbReference type="Proteomes" id="UP000570003"/>
    </source>
</evidence>
<keyword evidence="2" id="KW-1185">Reference proteome</keyword>
<organism evidence="1 2">
    <name type="scientific">Streptomyces somaliensis (strain ATCC 33201 / DSM 40738 / JCM 12659 / KCTC 9044 / NCTC 11332 / NRRL B-12077 / IP 733)</name>
    <dbReference type="NCBI Taxonomy" id="1134445"/>
    <lineage>
        <taxon>Bacteria</taxon>
        <taxon>Bacillati</taxon>
        <taxon>Actinomycetota</taxon>
        <taxon>Actinomycetes</taxon>
        <taxon>Kitasatosporales</taxon>
        <taxon>Streptomycetaceae</taxon>
        <taxon>Streptomyces</taxon>
    </lineage>
</organism>
<name>A0AA44DF24_STRE0</name>
<dbReference type="AlphaFoldDB" id="A0AA44DF24"/>
<reference evidence="1 2" key="1">
    <citation type="submission" date="2020-04" db="EMBL/GenBank/DDBJ databases">
        <title>MicrobeNet Type strains.</title>
        <authorList>
            <person name="Nicholson A.C."/>
        </authorList>
    </citation>
    <scope>NUCLEOTIDE SEQUENCE [LARGE SCALE GENOMIC DNA]</scope>
    <source>
        <strain evidence="1 2">DSM 40738</strain>
    </source>
</reference>
<dbReference type="RefSeq" id="WP_168439468.1">
    <property type="nucleotide sequence ID" value="NZ_JAAXOU010000156.1"/>
</dbReference>
<dbReference type="EMBL" id="JAAXOU010000156">
    <property type="protein sequence ID" value="NKY15273.1"/>
    <property type="molecule type" value="Genomic_DNA"/>
</dbReference>
<accession>A0AA44DF24</accession>
<dbReference type="Proteomes" id="UP000570003">
    <property type="component" value="Unassembled WGS sequence"/>
</dbReference>
<dbReference type="Pfam" id="PF07388">
    <property type="entry name" value="A-2_8-polyST"/>
    <property type="match status" value="1"/>
</dbReference>
<comment type="caution">
    <text evidence="1">The sequence shown here is derived from an EMBL/GenBank/DDBJ whole genome shotgun (WGS) entry which is preliminary data.</text>
</comment>
<proteinExistence type="predicted"/>
<dbReference type="InterPro" id="IPR010866">
    <property type="entry name" value="A-2_8-polyST"/>
</dbReference>
<protein>
    <submittedName>
        <fullName evidence="1">Uncharacterized protein</fullName>
    </submittedName>
</protein>
<evidence type="ECO:0000313" key="1">
    <source>
        <dbReference type="EMBL" id="NKY15273.1"/>
    </source>
</evidence>
<gene>
    <name evidence="1" type="ORF">HGA06_14240</name>
</gene>
<sequence length="444" mass="48527">MTVQLLYASSLYGAATLAAALDAGRLPDAGRRVLLVSNNAPVPETVPPLDRMPGFERLRDRFDSVLSWNEAIAPLHPAGWTPRPDDVPLWERYLRLRWGLGEERVELVVESLQVAPALALAQLFPDAPLDVYADGLMSYGPTRVRLDPLVGERVRRVLHPELVPGLRPLLLAEFGAEPVVVPEGEFTKVLEELAGSGEPPEVPDGGGALLLGQYLAALDILSPAEEEELHLRMVRGAVALGHRRLVFKPHPVAPPSWTRTLEREAEELGAELTVLERPVLAEVVFRRMRPDLVAGCFSTALFTAARFHGIPVARTGTGLLLERLAPYENSNRVPVTLADVLLPDLDAGAAGPAREADAEVTALVEAVGYAMRPLVRPDLRPAAERYLSAAAPEHVTRYFRRRRLTVLGLPGGLPASGSRTARRLAGRALRRSRLLRGLRRRMVS</sequence>